<evidence type="ECO:0000256" key="2">
    <source>
        <dbReference type="SAM" id="MobiDB-lite"/>
    </source>
</evidence>
<feature type="compositionally biased region" description="Polar residues" evidence="2">
    <location>
        <begin position="976"/>
        <end position="989"/>
    </location>
</feature>
<feature type="region of interest" description="Disordered" evidence="2">
    <location>
        <begin position="136"/>
        <end position="217"/>
    </location>
</feature>
<evidence type="ECO:0000313" key="6">
    <source>
        <dbReference type="Proteomes" id="UP000728032"/>
    </source>
</evidence>
<dbReference type="InterPro" id="IPR036034">
    <property type="entry name" value="PDZ_sf"/>
</dbReference>
<dbReference type="SMART" id="SM00228">
    <property type="entry name" value="PDZ"/>
    <property type="match status" value="1"/>
</dbReference>
<evidence type="ECO:0000313" key="5">
    <source>
        <dbReference type="EMBL" id="CAD7653959.1"/>
    </source>
</evidence>
<evidence type="ECO:0000259" key="3">
    <source>
        <dbReference type="PROSITE" id="PS50106"/>
    </source>
</evidence>
<dbReference type="InterPro" id="IPR001478">
    <property type="entry name" value="PDZ"/>
</dbReference>
<feature type="region of interest" description="Disordered" evidence="2">
    <location>
        <begin position="1500"/>
        <end position="1548"/>
    </location>
</feature>
<dbReference type="Proteomes" id="UP000728032">
    <property type="component" value="Unassembled WGS sequence"/>
</dbReference>
<feature type="compositionally biased region" description="Low complexity" evidence="2">
    <location>
        <begin position="621"/>
        <end position="638"/>
    </location>
</feature>
<dbReference type="CDD" id="cd22249">
    <property type="entry name" value="UDM1_RNF168_RNF169-like"/>
    <property type="match status" value="1"/>
</dbReference>
<dbReference type="Pfam" id="PF00595">
    <property type="entry name" value="PDZ"/>
    <property type="match status" value="1"/>
</dbReference>
<dbReference type="EMBL" id="OC922153">
    <property type="protein sequence ID" value="CAD7653959.1"/>
    <property type="molecule type" value="Genomic_DNA"/>
</dbReference>
<feature type="compositionally biased region" description="Pro residues" evidence="2">
    <location>
        <begin position="930"/>
        <end position="939"/>
    </location>
</feature>
<feature type="region of interest" description="Disordered" evidence="2">
    <location>
        <begin position="815"/>
        <end position="850"/>
    </location>
</feature>
<dbReference type="PROSITE" id="PS51126">
    <property type="entry name" value="DILUTE"/>
    <property type="match status" value="1"/>
</dbReference>
<dbReference type="Gene3D" id="2.30.42.10">
    <property type="match status" value="1"/>
</dbReference>
<feature type="region of interest" description="Disordered" evidence="2">
    <location>
        <begin position="1314"/>
        <end position="1343"/>
    </location>
</feature>
<evidence type="ECO:0000259" key="4">
    <source>
        <dbReference type="PROSITE" id="PS51126"/>
    </source>
</evidence>
<feature type="region of interest" description="Disordered" evidence="2">
    <location>
        <begin position="1358"/>
        <end position="1423"/>
    </location>
</feature>
<reference evidence="5" key="1">
    <citation type="submission" date="2020-11" db="EMBL/GenBank/DDBJ databases">
        <authorList>
            <person name="Tran Van P."/>
        </authorList>
    </citation>
    <scope>NUCLEOTIDE SEQUENCE</scope>
</reference>
<evidence type="ECO:0000256" key="1">
    <source>
        <dbReference type="SAM" id="Coils"/>
    </source>
</evidence>
<feature type="compositionally biased region" description="Low complexity" evidence="2">
    <location>
        <begin position="787"/>
        <end position="798"/>
    </location>
</feature>
<feature type="non-terminal residue" evidence="5">
    <location>
        <position position="1548"/>
    </location>
</feature>
<accession>A0A7R9M5I6</accession>
<organism evidence="5">
    <name type="scientific">Oppiella nova</name>
    <dbReference type="NCBI Taxonomy" id="334625"/>
    <lineage>
        <taxon>Eukaryota</taxon>
        <taxon>Metazoa</taxon>
        <taxon>Ecdysozoa</taxon>
        <taxon>Arthropoda</taxon>
        <taxon>Chelicerata</taxon>
        <taxon>Arachnida</taxon>
        <taxon>Acari</taxon>
        <taxon>Acariformes</taxon>
        <taxon>Sarcoptiformes</taxon>
        <taxon>Oribatida</taxon>
        <taxon>Brachypylina</taxon>
        <taxon>Oppioidea</taxon>
        <taxon>Oppiidae</taxon>
        <taxon>Oppiella</taxon>
    </lineage>
</organism>
<feature type="compositionally biased region" description="Polar residues" evidence="2">
    <location>
        <begin position="1032"/>
        <end position="1044"/>
    </location>
</feature>
<feature type="compositionally biased region" description="Pro residues" evidence="2">
    <location>
        <begin position="817"/>
        <end position="827"/>
    </location>
</feature>
<feature type="compositionally biased region" description="Pro residues" evidence="2">
    <location>
        <begin position="1014"/>
        <end position="1025"/>
    </location>
</feature>
<feature type="compositionally biased region" description="Polar residues" evidence="2">
    <location>
        <begin position="831"/>
        <end position="850"/>
    </location>
</feature>
<protein>
    <recommendedName>
        <fullName evidence="7">PDZ domain-containing protein</fullName>
    </recommendedName>
</protein>
<feature type="compositionally biased region" description="Low complexity" evidence="2">
    <location>
        <begin position="674"/>
        <end position="683"/>
    </location>
</feature>
<evidence type="ECO:0008006" key="7">
    <source>
        <dbReference type="Google" id="ProtNLM"/>
    </source>
</evidence>
<feature type="coiled-coil region" evidence="1">
    <location>
        <begin position="1263"/>
        <end position="1304"/>
    </location>
</feature>
<feature type="domain" description="Dilute" evidence="4">
    <location>
        <begin position="1"/>
        <end position="60"/>
    </location>
</feature>
<proteinExistence type="predicted"/>
<feature type="compositionally biased region" description="Basic and acidic residues" evidence="2">
    <location>
        <begin position="940"/>
        <end position="969"/>
    </location>
</feature>
<dbReference type="OrthoDB" id="6422148at2759"/>
<feature type="compositionally biased region" description="Low complexity" evidence="2">
    <location>
        <begin position="194"/>
        <end position="203"/>
    </location>
</feature>
<dbReference type="SUPFAM" id="SSF50156">
    <property type="entry name" value="PDZ domain-like"/>
    <property type="match status" value="1"/>
</dbReference>
<keyword evidence="6" id="KW-1185">Reference proteome</keyword>
<feature type="domain" description="PDZ" evidence="3">
    <location>
        <begin position="224"/>
        <end position="309"/>
    </location>
</feature>
<feature type="region of interest" description="Disordered" evidence="2">
    <location>
        <begin position="621"/>
        <end position="799"/>
    </location>
</feature>
<dbReference type="EMBL" id="CAJPVJ010007328">
    <property type="protein sequence ID" value="CAG2171146.1"/>
    <property type="molecule type" value="Genomic_DNA"/>
</dbReference>
<feature type="compositionally biased region" description="Basic and acidic residues" evidence="2">
    <location>
        <begin position="641"/>
        <end position="656"/>
    </location>
</feature>
<feature type="region of interest" description="Disordered" evidence="2">
    <location>
        <begin position="863"/>
        <end position="1139"/>
    </location>
</feature>
<feature type="compositionally biased region" description="Polar residues" evidence="2">
    <location>
        <begin position="1083"/>
        <end position="1118"/>
    </location>
</feature>
<dbReference type="InterPro" id="IPR028842">
    <property type="entry name" value="Afadin"/>
</dbReference>
<feature type="compositionally biased region" description="Polar residues" evidence="2">
    <location>
        <begin position="752"/>
        <end position="786"/>
    </location>
</feature>
<dbReference type="PANTHER" id="PTHR10398:SF2">
    <property type="entry name" value="AFADIN"/>
    <property type="match status" value="1"/>
</dbReference>
<sequence>TAHLLHSPKSTPEDIGAISEKCAKINSLQLRQILERYEPTVNETPIPRELIEAVVKVAENTADEVFRNEGRDIRLEEEPDLQLPFLLPEDGYSCEIVSGIPSGLIEFVQPMTQTGLCHLTIQPTSSGDWTIYMQSSQNAPKSAKDLHLNAGPQESATDSAPPPQASGAPVSMSSSLLMTQPPTQQQQPPPPVPTQSQQQLHQQMLPPSGRGSTASAFSEPEVQVLKLQKSNGGMGLSIVATRGATQERLGIYIKSVVKGGAADADGRLTAGDQLLKVDGHSLIGITQERAAELMIQTGPIVTLEVAKQAAIYHGLAGILTQSSPSISRVSSTPLSQTLLNDCLINSNDCESECKLKSSASFDSLNTQINLWETDYNSDTTVCADNIFDSDVRHMLANDKSAADLVPNQWEAVQTLDRLSVRGKQKVAKECPNPKKTNSTSNPLTYLKNALFSQKLLQFRLKPQMNATNNKRSVPHSKSLNIANIIRDDNKEETNCLCDNRNLRSTPVAKPVPNVLLKWRSDESLTSRPNSVCSCVSKCSVCNDIFNNCMICQQISKYYANSLKLKSSELFSKQLIQTAINQISLAKCNCLSCLSSNNSSASFATSNASNTSQSYHNYNANNYDNNSYNNGAINSGYGNPRRMSERDIPSRVNHEQQELQMRAQQHRNHMNASAQHLQHQQQQQPRIQSSKSVPTLVDPNQPMPQMNGAVPPPPSVLQSRERRPTDMSGGGPYPQTYNSMPKSGAEGFGAGQPMNNSRNYASHQMLGNYNTIANYSPSRPDSQLSFHSQQRMSSSQSQQLYPEERHYQNIQLYQIQPKPSPNSVPQRPPVHSSHSSLQTDGQLYNPQQNSRPHSALIANRDADQYMGPMGANSPGTPTSPRPPLGMNPNMMGPPGDQFHYPPQQYSNAPMPQRQASQDYDSQNMMDYPSRNYPPPHPPYGDPRHRDIMRQEAKMDEMREEVKRREERERMQSGGGPQMNSLMRGTPTNGQWAAHRPPYYPPGQQMPMNGGSRLQMPPPPQPAPKPKPTAAQMLSNYGQNNSYSRNSYREAHPPHDAIPQHQQQAVPQPPPNVSYRYGPSGYPPSRQSEPSLRSPTVGSQKTPFTDALNNITNSRVINNTDLRKSHSGVVSPSPWEREEKERAIQHRLEESKRSRDEEIKYLESLPYRTPPHEERLRKLLIEKEFQKRAEELGGEEDEEEDDEMLDRADTRERMLAMNQDIERTRQRRIEREMQLKQQQQNFRPNLEEWAKRTQQNNSIHSSGQLEAQEERLRQLRLEENRRHQELEAAQMEEERLIREARRRQDEELRYRGFIPKSHSMGNHMTNVSPNEIPPPLPKSPPPLEAPQRLDRLLMTTSSAYQSVPEPKSDLNATLDHSSKYPSALRNGDLSEPMTQHMNHTPKKVSWNDNPSDPMDDDSEHLASDASNHQNTSFTLQDIDEALGNHGDVAGNTPGVIGAQEVYNDPRQRIEAEKMRTAQSQSRPNPRPEKLSFQEKMKMFAMEAGQHDSPKTKVKISKAQREIETTYDGQPIDGNGRSDSVDSMTMITTSS</sequence>
<gene>
    <name evidence="5" type="ORF">ONB1V03_LOCUS10610</name>
</gene>
<feature type="coiled-coil region" evidence="1">
    <location>
        <begin position="1205"/>
        <end position="1239"/>
    </location>
</feature>
<feature type="compositionally biased region" description="Polar residues" evidence="2">
    <location>
        <begin position="1534"/>
        <end position="1548"/>
    </location>
</feature>
<name>A0A7R9M5I6_9ACAR</name>
<dbReference type="PANTHER" id="PTHR10398">
    <property type="entry name" value="AFADIN"/>
    <property type="match status" value="1"/>
</dbReference>
<feature type="compositionally biased region" description="Low complexity" evidence="2">
    <location>
        <begin position="885"/>
        <end position="894"/>
    </location>
</feature>
<dbReference type="FunFam" id="2.30.42.10:FF:000032">
    <property type="entry name" value="Afadin isoform A"/>
    <property type="match status" value="1"/>
</dbReference>
<feature type="compositionally biased region" description="Polar residues" evidence="2">
    <location>
        <begin position="902"/>
        <end position="923"/>
    </location>
</feature>
<feature type="compositionally biased region" description="Pro residues" evidence="2">
    <location>
        <begin position="1329"/>
        <end position="1342"/>
    </location>
</feature>
<dbReference type="GO" id="GO:0005911">
    <property type="term" value="C:cell-cell junction"/>
    <property type="evidence" value="ECO:0007669"/>
    <property type="project" value="InterPro"/>
</dbReference>
<dbReference type="CDD" id="cd06789">
    <property type="entry name" value="PDZ_AFDN-like"/>
    <property type="match status" value="1"/>
</dbReference>
<dbReference type="PROSITE" id="PS50106">
    <property type="entry name" value="PDZ"/>
    <property type="match status" value="1"/>
</dbReference>
<dbReference type="InterPro" id="IPR002710">
    <property type="entry name" value="Dilute_dom"/>
</dbReference>
<keyword evidence="1" id="KW-0175">Coiled coil</keyword>